<proteinExistence type="predicted"/>
<reference evidence="1 2" key="1">
    <citation type="submission" date="2015-01" db="EMBL/GenBank/DDBJ databases">
        <title>Genome of allotetraploid Gossypium barbadense reveals genomic plasticity and fiber elongation in cotton evolution.</title>
        <authorList>
            <person name="Chen X."/>
            <person name="Liu X."/>
            <person name="Zhao B."/>
            <person name="Zheng H."/>
            <person name="Hu Y."/>
            <person name="Lu G."/>
            <person name="Yang C."/>
            <person name="Chen J."/>
            <person name="Shan C."/>
            <person name="Zhang L."/>
            <person name="Zhou Y."/>
            <person name="Wang L."/>
            <person name="Guo W."/>
            <person name="Bai Y."/>
            <person name="Ruan J."/>
            <person name="Shangguan X."/>
            <person name="Mao Y."/>
            <person name="Jiang J."/>
            <person name="Zhu Y."/>
            <person name="Lei J."/>
            <person name="Kang H."/>
            <person name="Chen S."/>
            <person name="He X."/>
            <person name="Wang R."/>
            <person name="Wang Y."/>
            <person name="Chen J."/>
            <person name="Wang L."/>
            <person name="Yu S."/>
            <person name="Wang B."/>
            <person name="Wei J."/>
            <person name="Song S."/>
            <person name="Lu X."/>
            <person name="Gao Z."/>
            <person name="Gu W."/>
            <person name="Deng X."/>
            <person name="Ma D."/>
            <person name="Wang S."/>
            <person name="Liang W."/>
            <person name="Fang L."/>
            <person name="Cai C."/>
            <person name="Zhu X."/>
            <person name="Zhou B."/>
            <person name="Zhang Y."/>
            <person name="Chen Z."/>
            <person name="Xu S."/>
            <person name="Zhu R."/>
            <person name="Wang S."/>
            <person name="Zhang T."/>
            <person name="Zhao G."/>
        </authorList>
    </citation>
    <scope>NUCLEOTIDE SEQUENCE [LARGE SCALE GENOMIC DNA]</scope>
    <source>
        <strain evidence="2">cv. Xinhai21</strain>
        <tissue evidence="1">Leaf</tissue>
    </source>
</reference>
<name>A0A2P5XX72_GOSBA</name>
<protein>
    <submittedName>
        <fullName evidence="1">Uncharacterized protein</fullName>
    </submittedName>
</protein>
<accession>A0A2P5XX72</accession>
<organism evidence="1 2">
    <name type="scientific">Gossypium barbadense</name>
    <name type="common">Sea Island cotton</name>
    <name type="synonym">Hibiscus barbadensis</name>
    <dbReference type="NCBI Taxonomy" id="3634"/>
    <lineage>
        <taxon>Eukaryota</taxon>
        <taxon>Viridiplantae</taxon>
        <taxon>Streptophyta</taxon>
        <taxon>Embryophyta</taxon>
        <taxon>Tracheophyta</taxon>
        <taxon>Spermatophyta</taxon>
        <taxon>Magnoliopsida</taxon>
        <taxon>eudicotyledons</taxon>
        <taxon>Gunneridae</taxon>
        <taxon>Pentapetalae</taxon>
        <taxon>rosids</taxon>
        <taxon>malvids</taxon>
        <taxon>Malvales</taxon>
        <taxon>Malvaceae</taxon>
        <taxon>Malvoideae</taxon>
        <taxon>Gossypium</taxon>
    </lineage>
</organism>
<dbReference type="EMBL" id="KZ664090">
    <property type="protein sequence ID" value="PPS07923.1"/>
    <property type="molecule type" value="Genomic_DNA"/>
</dbReference>
<evidence type="ECO:0000313" key="2">
    <source>
        <dbReference type="Proteomes" id="UP000239757"/>
    </source>
</evidence>
<dbReference type="AlphaFoldDB" id="A0A2P5XX72"/>
<dbReference type="Proteomes" id="UP000239757">
    <property type="component" value="Unassembled WGS sequence"/>
</dbReference>
<gene>
    <name evidence="1" type="ORF">GOBAR_AA12718</name>
</gene>
<evidence type="ECO:0000313" key="1">
    <source>
        <dbReference type="EMBL" id="PPS07923.1"/>
    </source>
</evidence>
<sequence>MCIRETPSYEINGNATWSTAQEEREKRIEMKLAWVGLRPHRACNQSPIQNISESPWWKVASTRHLHISYHCQSFGGVAKGFTIWGRFCVAVGCQIWRIAQRKPTSLTVASTCRDNYRHRELYLNGNFDEDRYTCMVFGAVALFPVQFRRCTNMKERKGESRDELCRGWVVRPHRACNQKFLSKHFSESPDSGQDPIKYGPSYFILCLLPYHNNSIANPFQVPTAIRLKS</sequence>